<evidence type="ECO:0000256" key="1">
    <source>
        <dbReference type="SAM" id="MobiDB-lite"/>
    </source>
</evidence>
<evidence type="ECO:0000313" key="2">
    <source>
        <dbReference type="EMBL" id="KAK3863591.1"/>
    </source>
</evidence>
<dbReference type="Proteomes" id="UP001286313">
    <property type="component" value="Unassembled WGS sequence"/>
</dbReference>
<sequence>THEKLGHGVLRGGMYGSEDIQEAGGMLLSGHHHQSQSVSGGYLGHSGGTRARAT</sequence>
<dbReference type="EMBL" id="JAWQEG010003987">
    <property type="protein sequence ID" value="KAK3863591.1"/>
    <property type="molecule type" value="Genomic_DNA"/>
</dbReference>
<organism evidence="2 3">
    <name type="scientific">Petrolisthes cinctipes</name>
    <name type="common">Flat porcelain crab</name>
    <dbReference type="NCBI Taxonomy" id="88211"/>
    <lineage>
        <taxon>Eukaryota</taxon>
        <taxon>Metazoa</taxon>
        <taxon>Ecdysozoa</taxon>
        <taxon>Arthropoda</taxon>
        <taxon>Crustacea</taxon>
        <taxon>Multicrustacea</taxon>
        <taxon>Malacostraca</taxon>
        <taxon>Eumalacostraca</taxon>
        <taxon>Eucarida</taxon>
        <taxon>Decapoda</taxon>
        <taxon>Pleocyemata</taxon>
        <taxon>Anomura</taxon>
        <taxon>Galatheoidea</taxon>
        <taxon>Porcellanidae</taxon>
        <taxon>Petrolisthes</taxon>
    </lineage>
</organism>
<feature type="region of interest" description="Disordered" evidence="1">
    <location>
        <begin position="29"/>
        <end position="54"/>
    </location>
</feature>
<accession>A0AAE1EYC4</accession>
<dbReference type="AlphaFoldDB" id="A0AAE1EYC4"/>
<gene>
    <name evidence="2" type="ORF">Pcinc_030652</name>
</gene>
<name>A0AAE1EYC4_PETCI</name>
<feature type="non-terminal residue" evidence="2">
    <location>
        <position position="1"/>
    </location>
</feature>
<comment type="caution">
    <text evidence="2">The sequence shown here is derived from an EMBL/GenBank/DDBJ whole genome shotgun (WGS) entry which is preliminary data.</text>
</comment>
<evidence type="ECO:0000313" key="3">
    <source>
        <dbReference type="Proteomes" id="UP001286313"/>
    </source>
</evidence>
<reference evidence="2" key="1">
    <citation type="submission" date="2023-10" db="EMBL/GenBank/DDBJ databases">
        <title>Genome assemblies of two species of porcelain crab, Petrolisthes cinctipes and Petrolisthes manimaculis (Anomura: Porcellanidae).</title>
        <authorList>
            <person name="Angst P."/>
        </authorList>
    </citation>
    <scope>NUCLEOTIDE SEQUENCE</scope>
    <source>
        <strain evidence="2">PB745_01</strain>
        <tissue evidence="2">Gill</tissue>
    </source>
</reference>
<protein>
    <submittedName>
        <fullName evidence="2">Uncharacterized protein</fullName>
    </submittedName>
</protein>
<keyword evidence="3" id="KW-1185">Reference proteome</keyword>
<proteinExistence type="predicted"/>